<protein>
    <recommendedName>
        <fullName evidence="2">Fungal-type protein kinase domain-containing protein</fullName>
    </recommendedName>
</protein>
<feature type="region of interest" description="Disordered" evidence="1">
    <location>
        <begin position="582"/>
        <end position="612"/>
    </location>
</feature>
<reference evidence="3" key="1">
    <citation type="submission" date="2019-10" db="EMBL/GenBank/DDBJ databases">
        <authorList>
            <consortium name="DOE Joint Genome Institute"/>
            <person name="Kuo A."/>
            <person name="Miyauchi S."/>
            <person name="Kiss E."/>
            <person name="Drula E."/>
            <person name="Kohler A."/>
            <person name="Sanchez-Garcia M."/>
            <person name="Andreopoulos B."/>
            <person name="Barry K.W."/>
            <person name="Bonito G."/>
            <person name="Buee M."/>
            <person name="Carver A."/>
            <person name="Chen C."/>
            <person name="Cichocki N."/>
            <person name="Clum A."/>
            <person name="Culley D."/>
            <person name="Crous P.W."/>
            <person name="Fauchery L."/>
            <person name="Girlanda M."/>
            <person name="Hayes R."/>
            <person name="Keri Z."/>
            <person name="LaButti K."/>
            <person name="Lipzen A."/>
            <person name="Lombard V."/>
            <person name="Magnuson J."/>
            <person name="Maillard F."/>
            <person name="Morin E."/>
            <person name="Murat C."/>
            <person name="Nolan M."/>
            <person name="Ohm R."/>
            <person name="Pangilinan J."/>
            <person name="Pereira M."/>
            <person name="Perotto S."/>
            <person name="Peter M."/>
            <person name="Riley R."/>
            <person name="Sitrit Y."/>
            <person name="Stielow B."/>
            <person name="Szollosi G."/>
            <person name="Zifcakova L."/>
            <person name="Stursova M."/>
            <person name="Spatafora J.W."/>
            <person name="Tedersoo L."/>
            <person name="Vaario L.-M."/>
            <person name="Yamada A."/>
            <person name="Yan M."/>
            <person name="Wang P."/>
            <person name="Xu J."/>
            <person name="Bruns T."/>
            <person name="Baldrian P."/>
            <person name="Vilgalys R."/>
            <person name="Henrissat B."/>
            <person name="Grigoriev I.V."/>
            <person name="Hibbett D."/>
            <person name="Nagy L.G."/>
            <person name="Martin F.M."/>
        </authorList>
    </citation>
    <scope>NUCLEOTIDE SEQUENCE</scope>
    <source>
        <strain evidence="3">Prilba</strain>
    </source>
</reference>
<feature type="domain" description="Fungal-type protein kinase" evidence="2">
    <location>
        <begin position="175"/>
        <end position="374"/>
    </location>
</feature>
<keyword evidence="4" id="KW-1185">Reference proteome</keyword>
<dbReference type="InterPro" id="IPR011009">
    <property type="entry name" value="Kinase-like_dom_sf"/>
</dbReference>
<dbReference type="GO" id="GO:0004672">
    <property type="term" value="F:protein kinase activity"/>
    <property type="evidence" value="ECO:0007669"/>
    <property type="project" value="InterPro"/>
</dbReference>
<dbReference type="Proteomes" id="UP000759537">
    <property type="component" value="Unassembled WGS sequence"/>
</dbReference>
<dbReference type="SUPFAM" id="SSF56112">
    <property type="entry name" value="Protein kinase-like (PK-like)"/>
    <property type="match status" value="1"/>
</dbReference>
<proteinExistence type="predicted"/>
<feature type="domain" description="Fungal-type protein kinase" evidence="2">
    <location>
        <begin position="398"/>
        <end position="485"/>
    </location>
</feature>
<comment type="caution">
    <text evidence="3">The sequence shown here is derived from an EMBL/GenBank/DDBJ whole genome shotgun (WGS) entry which is preliminary data.</text>
</comment>
<name>A0A9P5MRJ4_9AGAM</name>
<dbReference type="AlphaFoldDB" id="A0A9P5MRJ4"/>
<organism evidence="3 4">
    <name type="scientific">Russula ochroleuca</name>
    <dbReference type="NCBI Taxonomy" id="152965"/>
    <lineage>
        <taxon>Eukaryota</taxon>
        <taxon>Fungi</taxon>
        <taxon>Dikarya</taxon>
        <taxon>Basidiomycota</taxon>
        <taxon>Agaricomycotina</taxon>
        <taxon>Agaricomycetes</taxon>
        <taxon>Russulales</taxon>
        <taxon>Russulaceae</taxon>
        <taxon>Russula</taxon>
    </lineage>
</organism>
<reference evidence="3" key="2">
    <citation type="journal article" date="2020" name="Nat. Commun.">
        <title>Large-scale genome sequencing of mycorrhizal fungi provides insights into the early evolution of symbiotic traits.</title>
        <authorList>
            <person name="Miyauchi S."/>
            <person name="Kiss E."/>
            <person name="Kuo A."/>
            <person name="Drula E."/>
            <person name="Kohler A."/>
            <person name="Sanchez-Garcia M."/>
            <person name="Morin E."/>
            <person name="Andreopoulos B."/>
            <person name="Barry K.W."/>
            <person name="Bonito G."/>
            <person name="Buee M."/>
            <person name="Carver A."/>
            <person name="Chen C."/>
            <person name="Cichocki N."/>
            <person name="Clum A."/>
            <person name="Culley D."/>
            <person name="Crous P.W."/>
            <person name="Fauchery L."/>
            <person name="Girlanda M."/>
            <person name="Hayes R.D."/>
            <person name="Keri Z."/>
            <person name="LaButti K."/>
            <person name="Lipzen A."/>
            <person name="Lombard V."/>
            <person name="Magnuson J."/>
            <person name="Maillard F."/>
            <person name="Murat C."/>
            <person name="Nolan M."/>
            <person name="Ohm R.A."/>
            <person name="Pangilinan J."/>
            <person name="Pereira M.F."/>
            <person name="Perotto S."/>
            <person name="Peter M."/>
            <person name="Pfister S."/>
            <person name="Riley R."/>
            <person name="Sitrit Y."/>
            <person name="Stielow J.B."/>
            <person name="Szollosi G."/>
            <person name="Zifcakova L."/>
            <person name="Stursova M."/>
            <person name="Spatafora J.W."/>
            <person name="Tedersoo L."/>
            <person name="Vaario L.M."/>
            <person name="Yamada A."/>
            <person name="Yan M."/>
            <person name="Wang P."/>
            <person name="Xu J."/>
            <person name="Bruns T."/>
            <person name="Baldrian P."/>
            <person name="Vilgalys R."/>
            <person name="Dunand C."/>
            <person name="Henrissat B."/>
            <person name="Grigoriev I.V."/>
            <person name="Hibbett D."/>
            <person name="Nagy L.G."/>
            <person name="Martin F.M."/>
        </authorList>
    </citation>
    <scope>NUCLEOTIDE SEQUENCE</scope>
    <source>
        <strain evidence="3">Prilba</strain>
    </source>
</reference>
<dbReference type="OrthoDB" id="5592585at2759"/>
<dbReference type="Pfam" id="PF17667">
    <property type="entry name" value="Pkinase_fungal"/>
    <property type="match status" value="2"/>
</dbReference>
<gene>
    <name evidence="3" type="ORF">DFH94DRAFT_684023</name>
</gene>
<evidence type="ECO:0000256" key="1">
    <source>
        <dbReference type="SAM" id="MobiDB-lite"/>
    </source>
</evidence>
<dbReference type="InterPro" id="IPR040976">
    <property type="entry name" value="Pkinase_fungal"/>
</dbReference>
<dbReference type="InterPro" id="IPR008266">
    <property type="entry name" value="Tyr_kinase_AS"/>
</dbReference>
<dbReference type="PANTHER" id="PTHR38248">
    <property type="entry name" value="FUNK1 6"/>
    <property type="match status" value="1"/>
</dbReference>
<evidence type="ECO:0000313" key="3">
    <source>
        <dbReference type="EMBL" id="KAF8475351.1"/>
    </source>
</evidence>
<accession>A0A9P5MRJ4</accession>
<evidence type="ECO:0000313" key="4">
    <source>
        <dbReference type="Proteomes" id="UP000759537"/>
    </source>
</evidence>
<sequence>MAWYEWSQCGVSVVTGFVILDTCLVPLDTKRFFANERLAQETSGLFLGAMPPDQFLHDFLPLVQDAPECRESTGPFKEVVSGTPGEEVPMYESFINAVKKIAPELKFVDTHPKPDTQRDTLTPDISIYTIDNQPRGDAKTDFSKMDLFVELKSAARSDPFDDPPPHSKAGEFCFFEKDTNDARQTRGQLASYAAALTGSQFRVHNFCVLVCGTYARFILWDRVGAIVTQRFDYIKKPRFLAGFFWRYNSLDRLQKGYDTSVSDLPATPEDIRSIDTEDLKRLKADNPVYREFHILMVPDRDNPNVEKRFVVSFPPNYTACSPFGRATRPMLAFDMETSKIVFLKDYWRTDAEGTEKEGNIYALLEAKKGNDIRKHKTFTHTLRDKEWACRSNDMPLLRHYRMSLDVVGKPLTSFSSSRQFVSAIADAMEAYDHAYFDAGVLHCDISTGNILIADKGGLLIDWDLCVKVDAAGRPERTGGVRQFMEAFDEVNEHEDGVVYGGRLKSGLLLTNRIANEVKFNDRPHLNELISELTHTFAVRYEMKPSQAESEPIQRLLKDYHSERMESLQKRDWLVDAFKRHLDAGPWPASDKTHKKKRKNEEEDGSASKVPKR</sequence>
<dbReference type="PANTHER" id="PTHR38248:SF2">
    <property type="entry name" value="FUNK1 11"/>
    <property type="match status" value="1"/>
</dbReference>
<dbReference type="EMBL" id="WHVB01000016">
    <property type="protein sequence ID" value="KAF8475351.1"/>
    <property type="molecule type" value="Genomic_DNA"/>
</dbReference>
<dbReference type="PROSITE" id="PS00109">
    <property type="entry name" value="PROTEIN_KINASE_TYR"/>
    <property type="match status" value="1"/>
</dbReference>
<evidence type="ECO:0000259" key="2">
    <source>
        <dbReference type="Pfam" id="PF17667"/>
    </source>
</evidence>